<dbReference type="SUPFAM" id="SSF57716">
    <property type="entry name" value="Glucocorticoid receptor-like (DNA-binding domain)"/>
    <property type="match status" value="1"/>
</dbReference>
<keyword evidence="5" id="KW-0238">DNA-binding</keyword>
<proteinExistence type="predicted"/>
<dbReference type="GO" id="GO:0004879">
    <property type="term" value="F:nuclear receptor activity"/>
    <property type="evidence" value="ECO:0007669"/>
    <property type="project" value="TreeGrafter"/>
</dbReference>
<evidence type="ECO:0000256" key="8">
    <source>
        <dbReference type="ARBA" id="ARBA00023242"/>
    </source>
</evidence>
<dbReference type="PROSITE" id="PS51030">
    <property type="entry name" value="NUCLEAR_REC_DBD_2"/>
    <property type="match status" value="1"/>
</dbReference>
<keyword evidence="3" id="KW-0862">Zinc</keyword>
<keyword evidence="13" id="KW-1185">Reference proteome</keyword>
<dbReference type="PRINTS" id="PR00047">
    <property type="entry name" value="STROIDFINGER"/>
</dbReference>
<dbReference type="InterPro" id="IPR000536">
    <property type="entry name" value="Nucl_hrmn_rcpt_lig-bd"/>
</dbReference>
<dbReference type="GO" id="GO:0045944">
    <property type="term" value="P:positive regulation of transcription by RNA polymerase II"/>
    <property type="evidence" value="ECO:0007669"/>
    <property type="project" value="TreeGrafter"/>
</dbReference>
<feature type="domain" description="Nuclear receptor" evidence="10">
    <location>
        <begin position="1"/>
        <end position="75"/>
    </location>
</feature>
<evidence type="ECO:0000256" key="9">
    <source>
        <dbReference type="SAM" id="MobiDB-lite"/>
    </source>
</evidence>
<keyword evidence="7" id="KW-0675">Receptor</keyword>
<evidence type="ECO:0000256" key="5">
    <source>
        <dbReference type="ARBA" id="ARBA00023125"/>
    </source>
</evidence>
<dbReference type="OrthoDB" id="5850793at2759"/>
<dbReference type="InterPro" id="IPR050234">
    <property type="entry name" value="Nuclear_hormone_rcpt_NR1"/>
</dbReference>
<dbReference type="GO" id="GO:0008270">
    <property type="term" value="F:zinc ion binding"/>
    <property type="evidence" value="ECO:0007669"/>
    <property type="project" value="UniProtKB-KW"/>
</dbReference>
<evidence type="ECO:0000313" key="12">
    <source>
        <dbReference type="EMBL" id="CAD7643871.1"/>
    </source>
</evidence>
<keyword evidence="4" id="KW-0805">Transcription regulation</keyword>
<dbReference type="PANTHER" id="PTHR24082">
    <property type="entry name" value="NUCLEAR HORMONE RECEPTOR"/>
    <property type="match status" value="1"/>
</dbReference>
<evidence type="ECO:0008006" key="14">
    <source>
        <dbReference type="Google" id="ProtNLM"/>
    </source>
</evidence>
<dbReference type="Proteomes" id="UP000728032">
    <property type="component" value="Unassembled WGS sequence"/>
</dbReference>
<feature type="domain" description="NR LBD" evidence="11">
    <location>
        <begin position="184"/>
        <end position="431"/>
    </location>
</feature>
<dbReference type="InterPro" id="IPR035500">
    <property type="entry name" value="NHR-like_dom_sf"/>
</dbReference>
<keyword evidence="1" id="KW-0479">Metal-binding</keyword>
<feature type="compositionally biased region" description="Low complexity" evidence="9">
    <location>
        <begin position="104"/>
        <end position="116"/>
    </location>
</feature>
<dbReference type="EMBL" id="OC916312">
    <property type="protein sequence ID" value="CAD7643871.1"/>
    <property type="molecule type" value="Genomic_DNA"/>
</dbReference>
<feature type="region of interest" description="Disordered" evidence="9">
    <location>
        <begin position="95"/>
        <end position="120"/>
    </location>
</feature>
<evidence type="ECO:0000313" key="13">
    <source>
        <dbReference type="Proteomes" id="UP000728032"/>
    </source>
</evidence>
<dbReference type="SUPFAM" id="SSF48508">
    <property type="entry name" value="Nuclear receptor ligand-binding domain"/>
    <property type="match status" value="2"/>
</dbReference>
<dbReference type="Gene3D" id="3.30.50.10">
    <property type="entry name" value="Erythroid Transcription Factor GATA-1, subunit A"/>
    <property type="match status" value="1"/>
</dbReference>
<dbReference type="InterPro" id="IPR013088">
    <property type="entry name" value="Znf_NHR/GATA"/>
</dbReference>
<sequence length="431" mass="50892">MYDRTHTTITYNFGIQSCEPCKAFFRRNAFRENDQTFSCYFDNKCEIDVITRRFCRKCRLIKCFAVGMNKAYMFSGEQRRKRKAIVEENRRKSKVNNELNAIHSSDTSSQTQSDSSLNDTNNVSMIVENDVNTDSANNSQNILDLNDIEIEESFAEHFPMIPIPNQINTYDKNLNHIEMNRLEELLTATKQIWEPISEITSESVDYPDVRYTMHTKWERDVSRLTLLSKHLSSFTGICDEDRMFLLKAGYREILHMRSLVVYNNDRQHWAIVLDLNNTTVLKVTTLKMFGQDFYELYKNFFNKYGREWDFDSIILDLLTVIALYTPDRPNIMHKHAVKLQQQIIEINQNVYEINKNFFTKFGGEWDFDSIIVDLLTAVALFTPDQPNIIHKNMVKLQQQMYIHLLRRYLRLKYSDTEMNAKFATLMKCLSE</sequence>
<evidence type="ECO:0000256" key="6">
    <source>
        <dbReference type="ARBA" id="ARBA00023163"/>
    </source>
</evidence>
<evidence type="ECO:0000256" key="2">
    <source>
        <dbReference type="ARBA" id="ARBA00022771"/>
    </source>
</evidence>
<dbReference type="PROSITE" id="PS51843">
    <property type="entry name" value="NR_LBD"/>
    <property type="match status" value="1"/>
</dbReference>
<evidence type="ECO:0000256" key="4">
    <source>
        <dbReference type="ARBA" id="ARBA00023015"/>
    </source>
</evidence>
<keyword evidence="6" id="KW-0804">Transcription</keyword>
<dbReference type="SMART" id="SM00399">
    <property type="entry name" value="ZnF_C4"/>
    <property type="match status" value="1"/>
</dbReference>
<accession>A0A7R9QFI5</accession>
<dbReference type="GO" id="GO:0000122">
    <property type="term" value="P:negative regulation of transcription by RNA polymerase II"/>
    <property type="evidence" value="ECO:0007669"/>
    <property type="project" value="TreeGrafter"/>
</dbReference>
<dbReference type="AlphaFoldDB" id="A0A7R9QFI5"/>
<evidence type="ECO:0000259" key="11">
    <source>
        <dbReference type="PROSITE" id="PS51843"/>
    </source>
</evidence>
<dbReference type="Gene3D" id="1.10.565.10">
    <property type="entry name" value="Retinoid X Receptor"/>
    <property type="match status" value="2"/>
</dbReference>
<name>A0A7R9QFI5_9ACAR</name>
<evidence type="ECO:0000259" key="10">
    <source>
        <dbReference type="PROSITE" id="PS51030"/>
    </source>
</evidence>
<dbReference type="GO" id="GO:0030154">
    <property type="term" value="P:cell differentiation"/>
    <property type="evidence" value="ECO:0007669"/>
    <property type="project" value="TreeGrafter"/>
</dbReference>
<organism evidence="12">
    <name type="scientific">Oppiella nova</name>
    <dbReference type="NCBI Taxonomy" id="334625"/>
    <lineage>
        <taxon>Eukaryota</taxon>
        <taxon>Metazoa</taxon>
        <taxon>Ecdysozoa</taxon>
        <taxon>Arthropoda</taxon>
        <taxon>Chelicerata</taxon>
        <taxon>Arachnida</taxon>
        <taxon>Acari</taxon>
        <taxon>Acariformes</taxon>
        <taxon>Sarcoptiformes</taxon>
        <taxon>Oribatida</taxon>
        <taxon>Brachypylina</taxon>
        <taxon>Oppioidea</taxon>
        <taxon>Oppiidae</taxon>
        <taxon>Oppiella</taxon>
    </lineage>
</organism>
<keyword evidence="2" id="KW-0863">Zinc-finger</keyword>
<evidence type="ECO:0000256" key="3">
    <source>
        <dbReference type="ARBA" id="ARBA00022833"/>
    </source>
</evidence>
<dbReference type="PROSITE" id="PS51257">
    <property type="entry name" value="PROKAR_LIPOPROTEIN"/>
    <property type="match status" value="1"/>
</dbReference>
<evidence type="ECO:0000256" key="1">
    <source>
        <dbReference type="ARBA" id="ARBA00022723"/>
    </source>
</evidence>
<evidence type="ECO:0000256" key="7">
    <source>
        <dbReference type="ARBA" id="ARBA00023170"/>
    </source>
</evidence>
<feature type="non-terminal residue" evidence="12">
    <location>
        <position position="431"/>
    </location>
</feature>
<dbReference type="GO" id="GO:0000978">
    <property type="term" value="F:RNA polymerase II cis-regulatory region sequence-specific DNA binding"/>
    <property type="evidence" value="ECO:0007669"/>
    <property type="project" value="TreeGrafter"/>
</dbReference>
<dbReference type="Pfam" id="PF00105">
    <property type="entry name" value="zf-C4"/>
    <property type="match status" value="1"/>
</dbReference>
<keyword evidence="8" id="KW-0539">Nucleus</keyword>
<dbReference type="EMBL" id="CAJPVJ010001487">
    <property type="protein sequence ID" value="CAG2164820.1"/>
    <property type="molecule type" value="Genomic_DNA"/>
</dbReference>
<reference evidence="12" key="1">
    <citation type="submission" date="2020-11" db="EMBL/GenBank/DDBJ databases">
        <authorList>
            <person name="Tran Van P."/>
        </authorList>
    </citation>
    <scope>NUCLEOTIDE SEQUENCE</scope>
</reference>
<dbReference type="PANTHER" id="PTHR24082:SF283">
    <property type="entry name" value="NUCLEAR HORMONE RECEPTOR HR96"/>
    <property type="match status" value="1"/>
</dbReference>
<dbReference type="InterPro" id="IPR001628">
    <property type="entry name" value="Znf_hrmn_rcpt"/>
</dbReference>
<protein>
    <recommendedName>
        <fullName evidence="14">Nuclear receptor domain-containing protein</fullName>
    </recommendedName>
</protein>
<gene>
    <name evidence="12" type="ORF">ONB1V03_LOCUS4369</name>
</gene>